<keyword evidence="4" id="KW-1185">Reference proteome</keyword>
<dbReference type="PANTHER" id="PTHR13947:SF37">
    <property type="entry name" value="LD18367P"/>
    <property type="match status" value="1"/>
</dbReference>
<dbReference type="KEGG" id="nmk:CHR53_04500"/>
<dbReference type="AlphaFoldDB" id="A0A3Q9QSH0"/>
<sequence length="157" mass="18178">MTSLHQIKLEPVDQQNRLQYLDYLLLADESEIAVNTYINDGDLFSIRFEDEMIGVALFTYHSEQVVELKNIALDPKHRGKGLGKLVVTKAFSFYKRKGIRKIIVGTANSSIGNLAFYQKLGFRMFEIKKDFFKDYPEPIFENGIRALDMVMFEKILD</sequence>
<dbReference type="Gene3D" id="3.40.630.30">
    <property type="match status" value="1"/>
</dbReference>
<feature type="domain" description="N-acetyltransferase" evidence="2">
    <location>
        <begin position="7"/>
        <end position="154"/>
    </location>
</feature>
<dbReference type="PANTHER" id="PTHR13947">
    <property type="entry name" value="GNAT FAMILY N-ACETYLTRANSFERASE"/>
    <property type="match status" value="1"/>
</dbReference>
<name>A0A3Q9QSH0_9BACI</name>
<evidence type="ECO:0000313" key="4">
    <source>
        <dbReference type="Proteomes" id="UP000282892"/>
    </source>
</evidence>
<dbReference type="InterPro" id="IPR016181">
    <property type="entry name" value="Acyl_CoA_acyltransferase"/>
</dbReference>
<proteinExistence type="predicted"/>
<keyword evidence="1 3" id="KW-0808">Transferase</keyword>
<gene>
    <name evidence="3" type="ORF">CHR53_04500</name>
</gene>
<dbReference type="SUPFAM" id="SSF55729">
    <property type="entry name" value="Acyl-CoA N-acyltransferases (Nat)"/>
    <property type="match status" value="1"/>
</dbReference>
<accession>A0A3Q9QSH0</accession>
<dbReference type="GO" id="GO:0008080">
    <property type="term" value="F:N-acetyltransferase activity"/>
    <property type="evidence" value="ECO:0007669"/>
    <property type="project" value="InterPro"/>
</dbReference>
<evidence type="ECO:0000256" key="1">
    <source>
        <dbReference type="ARBA" id="ARBA00022679"/>
    </source>
</evidence>
<dbReference type="PROSITE" id="PS51186">
    <property type="entry name" value="GNAT"/>
    <property type="match status" value="1"/>
</dbReference>
<dbReference type="EMBL" id="CP022572">
    <property type="protein sequence ID" value="AZU60585.1"/>
    <property type="molecule type" value="Genomic_DNA"/>
</dbReference>
<dbReference type="Pfam" id="PF00583">
    <property type="entry name" value="Acetyltransf_1"/>
    <property type="match status" value="1"/>
</dbReference>
<reference evidence="3 4" key="1">
    <citation type="submission" date="2017-07" db="EMBL/GenBank/DDBJ databases">
        <title>The complete genome sequence of Bacillus mesonae strain H20-5, an efficient strain improving plant abiotic stress resistance.</title>
        <authorList>
            <person name="Kim S.Y."/>
            <person name="Song H."/>
            <person name="Sang M.K."/>
            <person name="Weon H.-Y."/>
            <person name="Song J."/>
        </authorList>
    </citation>
    <scope>NUCLEOTIDE SEQUENCE [LARGE SCALE GENOMIC DNA]</scope>
    <source>
        <strain evidence="3 4">H20-5</strain>
    </source>
</reference>
<dbReference type="CDD" id="cd04301">
    <property type="entry name" value="NAT_SF"/>
    <property type="match status" value="1"/>
</dbReference>
<protein>
    <submittedName>
        <fullName evidence="3">GNAT family N-acetyltransferase</fullName>
    </submittedName>
</protein>
<dbReference type="InterPro" id="IPR050769">
    <property type="entry name" value="NAT_camello-type"/>
</dbReference>
<organism evidence="3 4">
    <name type="scientific">Neobacillus mesonae</name>
    <dbReference type="NCBI Taxonomy" id="1193713"/>
    <lineage>
        <taxon>Bacteria</taxon>
        <taxon>Bacillati</taxon>
        <taxon>Bacillota</taxon>
        <taxon>Bacilli</taxon>
        <taxon>Bacillales</taxon>
        <taxon>Bacillaceae</taxon>
        <taxon>Neobacillus</taxon>
    </lineage>
</organism>
<dbReference type="STRING" id="1193713.GCA_001636315_03428"/>
<dbReference type="OrthoDB" id="162775at2"/>
<dbReference type="RefSeq" id="WP_127485286.1">
    <property type="nucleotide sequence ID" value="NZ_CP022572.1"/>
</dbReference>
<evidence type="ECO:0000259" key="2">
    <source>
        <dbReference type="PROSITE" id="PS51186"/>
    </source>
</evidence>
<dbReference type="InterPro" id="IPR000182">
    <property type="entry name" value="GNAT_dom"/>
</dbReference>
<evidence type="ECO:0000313" key="3">
    <source>
        <dbReference type="EMBL" id="AZU60585.1"/>
    </source>
</evidence>
<dbReference type="Proteomes" id="UP000282892">
    <property type="component" value="Chromosome"/>
</dbReference>